<dbReference type="Proteomes" id="UP000316238">
    <property type="component" value="Unassembled WGS sequence"/>
</dbReference>
<evidence type="ECO:0000313" key="2">
    <source>
        <dbReference type="Proteomes" id="UP000316238"/>
    </source>
</evidence>
<proteinExistence type="predicted"/>
<reference evidence="1" key="1">
    <citation type="submission" date="2017-07" db="EMBL/GenBank/DDBJ databases">
        <title>The cable genome - Insights into the physiology and evolution of filamentous bacteria capable of sulfide oxidation via long distance electron transfer.</title>
        <authorList>
            <person name="Thorup C."/>
            <person name="Bjerg J.T."/>
            <person name="Schreiber L."/>
            <person name="Nielsen L.P."/>
            <person name="Kjeldsen K.U."/>
            <person name="Boesen T."/>
            <person name="Boggild A."/>
            <person name="Meysman F."/>
            <person name="Geelhoed J."/>
            <person name="Schramm A."/>
        </authorList>
    </citation>
    <scope>NUCLEOTIDE SEQUENCE [LARGE SCALE GENOMIC DNA]</scope>
    <source>
        <strain evidence="1">GS</strain>
    </source>
</reference>
<dbReference type="AlphaFoldDB" id="A0A521G583"/>
<keyword evidence="2" id="KW-1185">Reference proteome</keyword>
<sequence length="110" mass="12407">MLINLQVDKMTTQSARQPAALELALIDVVRTLPSRRVLQVLDFARWLQTQLAPDEEHVAQAAMEQEEKAWEQTYNANRDDFLAMARQALADLDAGETLEMVIADGKVKAR</sequence>
<evidence type="ECO:0000313" key="1">
    <source>
        <dbReference type="EMBL" id="TAA76186.1"/>
    </source>
</evidence>
<gene>
    <name evidence="1" type="ORF">CDV28_10184</name>
</gene>
<dbReference type="EMBL" id="NQJD01000001">
    <property type="protein sequence ID" value="TAA76186.1"/>
    <property type="molecule type" value="Genomic_DNA"/>
</dbReference>
<organism evidence="1 2">
    <name type="scientific">Candidatus Electronema aureum</name>
    <dbReference type="NCBI Taxonomy" id="2005002"/>
    <lineage>
        <taxon>Bacteria</taxon>
        <taxon>Pseudomonadati</taxon>
        <taxon>Thermodesulfobacteriota</taxon>
        <taxon>Desulfobulbia</taxon>
        <taxon>Desulfobulbales</taxon>
        <taxon>Desulfobulbaceae</taxon>
        <taxon>Candidatus Electronema</taxon>
    </lineage>
</organism>
<protein>
    <submittedName>
        <fullName evidence="1">Uncharacterized protein</fullName>
    </submittedName>
</protein>
<comment type="caution">
    <text evidence="1">The sequence shown here is derived from an EMBL/GenBank/DDBJ whole genome shotgun (WGS) entry which is preliminary data.</text>
</comment>
<name>A0A521G583_9BACT</name>
<accession>A0A521G583</accession>